<dbReference type="OrthoDB" id="1644422at2"/>
<evidence type="ECO:0000313" key="2">
    <source>
        <dbReference type="Proteomes" id="UP000182062"/>
    </source>
</evidence>
<evidence type="ECO:0008006" key="3">
    <source>
        <dbReference type="Google" id="ProtNLM"/>
    </source>
</evidence>
<organism evidence="1 2">
    <name type="scientific">Rossellomorea aquimaris</name>
    <dbReference type="NCBI Taxonomy" id="189382"/>
    <lineage>
        <taxon>Bacteria</taxon>
        <taxon>Bacillati</taxon>
        <taxon>Bacillota</taxon>
        <taxon>Bacilli</taxon>
        <taxon>Bacillales</taxon>
        <taxon>Bacillaceae</taxon>
        <taxon>Rossellomorea</taxon>
    </lineage>
</organism>
<dbReference type="EMBL" id="MINN01000074">
    <property type="protein sequence ID" value="OIU71659.1"/>
    <property type="molecule type" value="Genomic_DNA"/>
</dbReference>
<reference evidence="1 2" key="1">
    <citation type="submission" date="2016-09" db="EMBL/GenBank/DDBJ databases">
        <title>Bacillus aquimaris SAMM genome sequence reveals colonization and biosurfactant production capacities.</title>
        <authorList>
            <person name="Waghmode S.R."/>
            <person name="Suryavanshi M.V."/>
        </authorList>
    </citation>
    <scope>NUCLEOTIDE SEQUENCE [LARGE SCALE GENOMIC DNA]</scope>
    <source>
        <strain evidence="1 2">SAMM</strain>
    </source>
</reference>
<comment type="caution">
    <text evidence="1">The sequence shown here is derived from an EMBL/GenBank/DDBJ whole genome shotgun (WGS) entry which is preliminary data.</text>
</comment>
<gene>
    <name evidence="1" type="ORF">BHE18_03045</name>
</gene>
<dbReference type="Proteomes" id="UP000182062">
    <property type="component" value="Unassembled WGS sequence"/>
</dbReference>
<dbReference type="RefSeq" id="WP_071617329.1">
    <property type="nucleotide sequence ID" value="NZ_MINN01000074.1"/>
</dbReference>
<proteinExistence type="predicted"/>
<evidence type="ECO:0000313" key="1">
    <source>
        <dbReference type="EMBL" id="OIU71659.1"/>
    </source>
</evidence>
<keyword evidence="2" id="KW-1185">Reference proteome</keyword>
<protein>
    <recommendedName>
        <fullName evidence="3">Nucleic acid-binding protein</fullName>
    </recommendedName>
</protein>
<name>A0A1J6WTV9_9BACI</name>
<sequence length="67" mass="7512">MKRLCNQCQTEMIDECKVTVEADISGIKISQKGKGLFNSISAKPKASVCPNCGYVAFYIDDFKKFNR</sequence>
<accession>A0A1J6WTV9</accession>
<dbReference type="AlphaFoldDB" id="A0A1J6WTV9"/>